<dbReference type="Gene3D" id="2.100.10.30">
    <property type="entry name" value="Jacalin-like lectin domain"/>
    <property type="match status" value="1"/>
</dbReference>
<accession>A0A383VY66</accession>
<dbReference type="EMBL" id="FNXT01000948">
    <property type="protein sequence ID" value="SZX69704.1"/>
    <property type="molecule type" value="Genomic_DNA"/>
</dbReference>
<gene>
    <name evidence="2" type="ORF">BQ4739_LOCUS19410</name>
    <name evidence="1" type="ORF">BQ4739_LOCUS9993</name>
</gene>
<evidence type="ECO:0000313" key="1">
    <source>
        <dbReference type="EMBL" id="SZX69704.1"/>
    </source>
</evidence>
<reference evidence="1 3" key="1">
    <citation type="submission" date="2016-10" db="EMBL/GenBank/DDBJ databases">
        <authorList>
            <person name="Cai Z."/>
        </authorList>
    </citation>
    <scope>NUCLEOTIDE SEQUENCE [LARGE SCALE GENOMIC DNA]</scope>
</reference>
<dbReference type="AlphaFoldDB" id="A0A383VY66"/>
<dbReference type="EMBL" id="FNXT01001351">
    <property type="protein sequence ID" value="SZX79122.1"/>
    <property type="molecule type" value="Genomic_DNA"/>
</dbReference>
<evidence type="ECO:0000313" key="2">
    <source>
        <dbReference type="EMBL" id="SZX79122.1"/>
    </source>
</evidence>
<sequence>MSSYLLKLADIGGHGGGSFDHRDDLSQLGLAMGCGSSSGVRLSSMHIEQHRVLSHLQASYSRCAEPSAQAAVPVTGTGNIRSTADATDIIIADDERVAMVGVEYGFMAWVAGAICLNHLRFTMAAVDGSERVCSVGPSRFPSAHQQPCKGANLQVIAIPEGLTLAGLGGRSGDSWDQISLYVTPWVPGGAEWSPAMHKHYPQPFKQQVRTLLLCLSRWGEEVSSSSHDNHSSHSSARLPLGVADVIVAALFKQIFFSADVKASAPTAATAAAAGAPLSAAAGGAEQPKADFIGAWMQQQVQLAVQQSSQQAQVQDEEADTALDDDVHAFVMAFDPALADGLPEVDWIEDFWAPEVDVGFFD</sequence>
<dbReference type="InterPro" id="IPR036404">
    <property type="entry name" value="Jacalin-like_lectin_dom_sf"/>
</dbReference>
<protein>
    <submittedName>
        <fullName evidence="1">Uncharacterized protein</fullName>
    </submittedName>
</protein>
<keyword evidence="3" id="KW-1185">Reference proteome</keyword>
<dbReference type="Proteomes" id="UP000256970">
    <property type="component" value="Unassembled WGS sequence"/>
</dbReference>
<name>A0A383VY66_TETOB</name>
<dbReference type="SUPFAM" id="SSF51101">
    <property type="entry name" value="Mannose-binding lectins"/>
    <property type="match status" value="1"/>
</dbReference>
<proteinExistence type="predicted"/>
<evidence type="ECO:0000313" key="3">
    <source>
        <dbReference type="Proteomes" id="UP000256970"/>
    </source>
</evidence>
<organism evidence="1 3">
    <name type="scientific">Tetradesmus obliquus</name>
    <name type="common">Green alga</name>
    <name type="synonym">Acutodesmus obliquus</name>
    <dbReference type="NCBI Taxonomy" id="3088"/>
    <lineage>
        <taxon>Eukaryota</taxon>
        <taxon>Viridiplantae</taxon>
        <taxon>Chlorophyta</taxon>
        <taxon>core chlorophytes</taxon>
        <taxon>Chlorophyceae</taxon>
        <taxon>CS clade</taxon>
        <taxon>Sphaeropleales</taxon>
        <taxon>Scenedesmaceae</taxon>
        <taxon>Tetradesmus</taxon>
    </lineage>
</organism>